<gene>
    <name evidence="2" type="ORF">NXW23_07315</name>
</gene>
<dbReference type="AlphaFoldDB" id="A0AA94YCB2"/>
<keyword evidence="1" id="KW-0812">Transmembrane</keyword>
<organism evidence="2 3">
    <name type="scientific">Bacteroides caccae</name>
    <dbReference type="NCBI Taxonomy" id="47678"/>
    <lineage>
        <taxon>Bacteria</taxon>
        <taxon>Pseudomonadati</taxon>
        <taxon>Bacteroidota</taxon>
        <taxon>Bacteroidia</taxon>
        <taxon>Bacteroidales</taxon>
        <taxon>Bacteroidaceae</taxon>
        <taxon>Bacteroides</taxon>
    </lineage>
</organism>
<keyword evidence="1" id="KW-1133">Transmembrane helix</keyword>
<feature type="transmembrane region" description="Helical" evidence="1">
    <location>
        <begin position="67"/>
        <end position="85"/>
    </location>
</feature>
<evidence type="ECO:0000313" key="2">
    <source>
        <dbReference type="EMBL" id="UVQ98126.1"/>
    </source>
</evidence>
<evidence type="ECO:0000313" key="3">
    <source>
        <dbReference type="Proteomes" id="UP001060260"/>
    </source>
</evidence>
<evidence type="ECO:0000256" key="1">
    <source>
        <dbReference type="SAM" id="Phobius"/>
    </source>
</evidence>
<dbReference type="EMBL" id="CP103166">
    <property type="protein sequence ID" value="UVQ98126.1"/>
    <property type="molecule type" value="Genomic_DNA"/>
</dbReference>
<sequence>MKKETKKYRKALPCFSILKKRDRLSANKQQSFFTNLKSHFKVMYLCNYNQKNVRKNTFLWAIGKIPLFMRFFIMFMFMSIGISYAETVHSQNAAMEFRFQDVTIEKALKEIEKKRGTISFIIRKILTLSGRFLFLLKE</sequence>
<protein>
    <submittedName>
        <fullName evidence="2">Uncharacterized protein</fullName>
    </submittedName>
</protein>
<name>A0AA94YCB2_9BACE</name>
<dbReference type="Proteomes" id="UP001060260">
    <property type="component" value="Chromosome"/>
</dbReference>
<proteinExistence type="predicted"/>
<keyword evidence="1" id="KW-0472">Membrane</keyword>
<accession>A0AA94YCB2</accession>
<reference evidence="2" key="1">
    <citation type="submission" date="2022-08" db="EMBL/GenBank/DDBJ databases">
        <title>Genome Sequencing of Bacteroides fragilis Group Isolates with Nanopore Technology.</title>
        <authorList>
            <person name="Tisza M.J."/>
            <person name="Smith D."/>
            <person name="Dekker J.P."/>
        </authorList>
    </citation>
    <scope>NUCLEOTIDE SEQUENCE</scope>
    <source>
        <strain evidence="2">BFG-474</strain>
    </source>
</reference>